<evidence type="ECO:0000313" key="10">
    <source>
        <dbReference type="Proteomes" id="UP000062475"/>
    </source>
</evidence>
<reference evidence="6 7" key="2">
    <citation type="submission" date="2015-07" db="EMBL/GenBank/DDBJ databases">
        <title>Physiological, transcriptional responses and genome re-sequencing of acid resistant extremely thermoacidophilic Metallosphaera sedula SARC-M1.</title>
        <authorList>
            <person name="Ai C."/>
            <person name="McCarthy S."/>
            <person name="Eckrich V."/>
            <person name="Rudrappa D."/>
            <person name="Qiu G."/>
            <person name="Blum P."/>
        </authorList>
    </citation>
    <scope>NUCLEOTIDE SEQUENCE [LARGE SCALE GENOMIC DNA]</scope>
    <source>
        <strain evidence="6 7">SARC-M1</strain>
    </source>
</reference>
<evidence type="ECO:0000313" key="7">
    <source>
        <dbReference type="Proteomes" id="UP000056255"/>
    </source>
</evidence>
<dbReference type="InterPro" id="IPR029058">
    <property type="entry name" value="AB_hydrolase_fold"/>
</dbReference>
<sequence>MEYLGVKDPIVVGHSIGSLIAIEYALKNPVSKLVLMGALYRAPDPIPYMRYMDIATRFGMEALAFYRRLNGEIPTKITQSFWLWSKFLQLYRNTSVVGYINTVRGLLEAPNYESEIGKLEGLTLIYGSEDRLKANMEVFRKAKANYFEIPETGHFPNLETPGELLRILNSI</sequence>
<evidence type="ECO:0000313" key="8">
    <source>
        <dbReference type="Proteomes" id="UP000061362"/>
    </source>
</evidence>
<evidence type="ECO:0000259" key="1">
    <source>
        <dbReference type="Pfam" id="PF12697"/>
    </source>
</evidence>
<name>A0A0K1SLD9_9CREN</name>
<dbReference type="EMBL" id="CP012175">
    <property type="protein sequence ID" value="AKV82151.1"/>
    <property type="molecule type" value="Genomic_DNA"/>
</dbReference>
<dbReference type="Pfam" id="PF12697">
    <property type="entry name" value="Abhydrolase_6"/>
    <property type="match status" value="1"/>
</dbReference>
<evidence type="ECO:0000313" key="11">
    <source>
        <dbReference type="Proteomes" id="UP000068832"/>
    </source>
</evidence>
<dbReference type="Proteomes" id="UP000061362">
    <property type="component" value="Chromosome"/>
</dbReference>
<feature type="domain" description="AB hydrolase-1" evidence="1">
    <location>
        <begin position="6"/>
        <end position="165"/>
    </location>
</feature>
<dbReference type="Proteomes" id="UP000062398">
    <property type="component" value="Chromosome"/>
</dbReference>
<evidence type="ECO:0000313" key="6">
    <source>
        <dbReference type="EMBL" id="AKV84401.1"/>
    </source>
</evidence>
<evidence type="ECO:0000313" key="3">
    <source>
        <dbReference type="EMBL" id="AKV77659.1"/>
    </source>
</evidence>
<dbReference type="Gene3D" id="3.40.50.1820">
    <property type="entry name" value="alpha/beta hydrolase"/>
    <property type="match status" value="1"/>
</dbReference>
<accession>A0A0K1SLD9</accession>
<proteinExistence type="predicted"/>
<dbReference type="PATRIC" id="fig|43687.5.peg.2279"/>
<evidence type="ECO:0000313" key="9">
    <source>
        <dbReference type="Proteomes" id="UP000062398"/>
    </source>
</evidence>
<dbReference type="Proteomes" id="UP000068832">
    <property type="component" value="Chromosome"/>
</dbReference>
<protein>
    <recommendedName>
        <fullName evidence="1">AB hydrolase-1 domain-containing protein</fullName>
    </recommendedName>
</protein>
<reference evidence="8 9" key="1">
    <citation type="journal article" date="2015" name="Genome Announc.">
        <title>Complete Genome Sequences of Evolved Arsenate-Resistant Metallosphaera sedula Strains.</title>
        <authorList>
            <person name="Ai C."/>
            <person name="McCarthy S."/>
            <person name="Schackwitz W."/>
            <person name="Martin J."/>
            <person name="Lipzen A."/>
            <person name="Blum P."/>
        </authorList>
    </citation>
    <scope>NUCLEOTIDE SEQUENCE [LARGE SCALE GENOMIC DNA]</scope>
    <source>
        <strain evidence="4 9">ARS120-1</strain>
        <strain evidence="5 8">ARS120-2</strain>
        <strain evidence="2 11">ARS50-1</strain>
        <strain evidence="3 10">ARS50-2</strain>
    </source>
</reference>
<evidence type="ECO:0000313" key="4">
    <source>
        <dbReference type="EMBL" id="AKV79906.1"/>
    </source>
</evidence>
<evidence type="ECO:0000313" key="2">
    <source>
        <dbReference type="EMBL" id="AKV75416.1"/>
    </source>
</evidence>
<dbReference type="EMBL" id="CP012173">
    <property type="protein sequence ID" value="AKV77659.1"/>
    <property type="molecule type" value="Genomic_DNA"/>
</dbReference>
<evidence type="ECO:0000313" key="5">
    <source>
        <dbReference type="EMBL" id="AKV82151.1"/>
    </source>
</evidence>
<dbReference type="Proteomes" id="UP000056255">
    <property type="component" value="Chromosome"/>
</dbReference>
<gene>
    <name evidence="2" type="ORF">MsedA_2171</name>
    <name evidence="3" type="ORF">MsedB_2173</name>
    <name evidence="4" type="ORF">MsedC_2171</name>
    <name evidence="5" type="ORF">MsedD_2172</name>
    <name evidence="6" type="ORF">MsedE_2173</name>
</gene>
<organism evidence="2 11">
    <name type="scientific">Metallosphaera sedula</name>
    <dbReference type="NCBI Taxonomy" id="43687"/>
    <lineage>
        <taxon>Archaea</taxon>
        <taxon>Thermoproteota</taxon>
        <taxon>Thermoprotei</taxon>
        <taxon>Sulfolobales</taxon>
        <taxon>Sulfolobaceae</taxon>
        <taxon>Metallosphaera</taxon>
    </lineage>
</organism>
<dbReference type="Proteomes" id="UP000062475">
    <property type="component" value="Chromosome"/>
</dbReference>
<dbReference type="EMBL" id="CP012176">
    <property type="protein sequence ID" value="AKV84401.1"/>
    <property type="molecule type" value="Genomic_DNA"/>
</dbReference>
<dbReference type="InterPro" id="IPR000073">
    <property type="entry name" value="AB_hydrolase_1"/>
</dbReference>
<dbReference type="EMBL" id="CP012172">
    <property type="protein sequence ID" value="AKV75416.1"/>
    <property type="molecule type" value="Genomic_DNA"/>
</dbReference>
<dbReference type="AlphaFoldDB" id="A0A0K1SLD9"/>
<dbReference type="EMBL" id="CP012174">
    <property type="protein sequence ID" value="AKV79906.1"/>
    <property type="molecule type" value="Genomic_DNA"/>
</dbReference>
<dbReference type="SUPFAM" id="SSF53474">
    <property type="entry name" value="alpha/beta-Hydrolases"/>
    <property type="match status" value="1"/>
</dbReference>